<feature type="compositionally biased region" description="Polar residues" evidence="8">
    <location>
        <begin position="177"/>
        <end position="195"/>
    </location>
</feature>
<dbReference type="InterPro" id="IPR017970">
    <property type="entry name" value="Homeobox_CS"/>
</dbReference>
<feature type="domain" description="Homeobox" evidence="9">
    <location>
        <begin position="87"/>
        <end position="147"/>
    </location>
</feature>
<feature type="DNA-binding region" description="Homeobox" evidence="6">
    <location>
        <begin position="89"/>
        <end position="148"/>
    </location>
</feature>
<name>A0A0K2TLI0_LEPSM</name>
<dbReference type="FunFam" id="1.10.10.60:FF:000138">
    <property type="entry name" value="Homeobox protein prophet of Pit-1"/>
    <property type="match status" value="1"/>
</dbReference>
<feature type="region of interest" description="Disordered" evidence="8">
    <location>
        <begin position="177"/>
        <end position="196"/>
    </location>
</feature>
<evidence type="ECO:0000256" key="2">
    <source>
        <dbReference type="ARBA" id="ARBA00005733"/>
    </source>
</evidence>
<evidence type="ECO:0000259" key="9">
    <source>
        <dbReference type="PROSITE" id="PS50071"/>
    </source>
</evidence>
<reference evidence="10" key="1">
    <citation type="submission" date="2014-05" db="EMBL/GenBank/DDBJ databases">
        <authorList>
            <person name="Chronopoulou M."/>
        </authorList>
    </citation>
    <scope>NUCLEOTIDE SEQUENCE</scope>
    <source>
        <tissue evidence="10">Whole organism</tissue>
    </source>
</reference>
<dbReference type="SMART" id="SM00389">
    <property type="entry name" value="HOX"/>
    <property type="match status" value="1"/>
</dbReference>
<evidence type="ECO:0000313" key="10">
    <source>
        <dbReference type="EMBL" id="CDW26774.1"/>
    </source>
</evidence>
<dbReference type="GO" id="GO:0007399">
    <property type="term" value="P:nervous system development"/>
    <property type="evidence" value="ECO:0007669"/>
    <property type="project" value="UniProtKB-ARBA"/>
</dbReference>
<proteinExistence type="inferred from homology"/>
<dbReference type="PROSITE" id="PS50071">
    <property type="entry name" value="HOMEOBOX_2"/>
    <property type="match status" value="1"/>
</dbReference>
<dbReference type="GO" id="GO:0000981">
    <property type="term" value="F:DNA-binding transcription factor activity, RNA polymerase II-specific"/>
    <property type="evidence" value="ECO:0007669"/>
    <property type="project" value="InterPro"/>
</dbReference>
<dbReference type="GO" id="GO:0000977">
    <property type="term" value="F:RNA polymerase II transcription regulatory region sequence-specific DNA binding"/>
    <property type="evidence" value="ECO:0007669"/>
    <property type="project" value="TreeGrafter"/>
</dbReference>
<dbReference type="InterPro" id="IPR009057">
    <property type="entry name" value="Homeodomain-like_sf"/>
</dbReference>
<evidence type="ECO:0000256" key="8">
    <source>
        <dbReference type="SAM" id="MobiDB-lite"/>
    </source>
</evidence>
<accession>A0A0K2TLI0</accession>
<evidence type="ECO:0000256" key="3">
    <source>
        <dbReference type="ARBA" id="ARBA00023125"/>
    </source>
</evidence>
<dbReference type="CDD" id="cd00086">
    <property type="entry name" value="homeodomain"/>
    <property type="match status" value="1"/>
</dbReference>
<dbReference type="SUPFAM" id="SSF46689">
    <property type="entry name" value="Homeodomain-like"/>
    <property type="match status" value="1"/>
</dbReference>
<dbReference type="PANTHER" id="PTHR24329">
    <property type="entry name" value="HOMEOBOX PROTEIN ARISTALESS"/>
    <property type="match status" value="1"/>
</dbReference>
<dbReference type="EMBL" id="HACA01009413">
    <property type="protein sequence ID" value="CDW26774.1"/>
    <property type="molecule type" value="Transcribed_RNA"/>
</dbReference>
<evidence type="ECO:0000256" key="6">
    <source>
        <dbReference type="PROSITE-ProRule" id="PRU00108"/>
    </source>
</evidence>
<evidence type="ECO:0000256" key="5">
    <source>
        <dbReference type="ARBA" id="ARBA00023242"/>
    </source>
</evidence>
<dbReference type="Pfam" id="PF00046">
    <property type="entry name" value="Homeodomain"/>
    <property type="match status" value="1"/>
</dbReference>
<keyword evidence="4 6" id="KW-0371">Homeobox</keyword>
<comment type="subcellular location">
    <subcellularLocation>
        <location evidence="1 6 7">Nucleus</location>
    </subcellularLocation>
</comment>
<dbReference type="Gene3D" id="1.10.10.60">
    <property type="entry name" value="Homeodomain-like"/>
    <property type="match status" value="1"/>
</dbReference>
<evidence type="ECO:0000256" key="4">
    <source>
        <dbReference type="ARBA" id="ARBA00023155"/>
    </source>
</evidence>
<dbReference type="InterPro" id="IPR001356">
    <property type="entry name" value="HD"/>
</dbReference>
<comment type="similarity">
    <text evidence="2">Belongs to the paired homeobox family.</text>
</comment>
<dbReference type="PANTHER" id="PTHR24329:SF520">
    <property type="entry name" value="ALX HOMEOBOX PROTEIN 1-LIKE PROTEIN"/>
    <property type="match status" value="1"/>
</dbReference>
<evidence type="ECO:0000256" key="7">
    <source>
        <dbReference type="RuleBase" id="RU000682"/>
    </source>
</evidence>
<protein>
    <recommendedName>
        <fullName evidence="9">Homeobox domain-containing protein</fullName>
    </recommendedName>
</protein>
<keyword evidence="3 6" id="KW-0238">DNA-binding</keyword>
<dbReference type="PROSITE" id="PS00027">
    <property type="entry name" value="HOMEOBOX_1"/>
    <property type="match status" value="1"/>
</dbReference>
<evidence type="ECO:0000256" key="1">
    <source>
        <dbReference type="ARBA" id="ARBA00004123"/>
    </source>
</evidence>
<keyword evidence="5 6" id="KW-0539">Nucleus</keyword>
<dbReference type="AlphaFoldDB" id="A0A0K2TLI0"/>
<dbReference type="InterPro" id="IPR050649">
    <property type="entry name" value="Paired_Homeobox_TFs"/>
</dbReference>
<sequence length="211" mass="24075">MMMNVSGGLSGTGGGPSNMEINANLIPTSLGKRKVESSSKYLGSSFSPPNGHHHDLNSEDSAFKKLKIVQDGLINHHSSTAVTCPTPARRRHRTTFTQEQLQELETAFSKSHYPDIYCREELARSTKLNEARIQVWFQNRRAKYRKQEKQLQKALTASPSLPQCNNSIMRNLYHHNSTSQQPRNYTHYSHPSTPSRYPPQVGKYWSPWVYM</sequence>
<organism evidence="10">
    <name type="scientific">Lepeophtheirus salmonis</name>
    <name type="common">Salmon louse</name>
    <name type="synonym">Caligus salmonis</name>
    <dbReference type="NCBI Taxonomy" id="72036"/>
    <lineage>
        <taxon>Eukaryota</taxon>
        <taxon>Metazoa</taxon>
        <taxon>Ecdysozoa</taxon>
        <taxon>Arthropoda</taxon>
        <taxon>Crustacea</taxon>
        <taxon>Multicrustacea</taxon>
        <taxon>Hexanauplia</taxon>
        <taxon>Copepoda</taxon>
        <taxon>Siphonostomatoida</taxon>
        <taxon>Caligidae</taxon>
        <taxon>Lepeophtheirus</taxon>
    </lineage>
</organism>
<dbReference type="GO" id="GO:0005634">
    <property type="term" value="C:nucleus"/>
    <property type="evidence" value="ECO:0007669"/>
    <property type="project" value="UniProtKB-SubCell"/>
</dbReference>
<dbReference type="OrthoDB" id="6159439at2759"/>